<dbReference type="AlphaFoldDB" id="A0A6P9A603"/>
<protein>
    <submittedName>
        <fullName evidence="3">Small integral membrane protein 4</fullName>
    </submittedName>
</protein>
<keyword evidence="1" id="KW-0812">Transmembrane</keyword>
<keyword evidence="1" id="KW-0472">Membrane</keyword>
<dbReference type="PANTHER" id="PTHR35250">
    <property type="entry name" value="SMALL INTEGRAL MEMBRANE PROTEIN 4"/>
    <property type="match status" value="1"/>
</dbReference>
<evidence type="ECO:0000256" key="1">
    <source>
        <dbReference type="SAM" id="Phobius"/>
    </source>
</evidence>
<name>A0A6P9A603_THRPL</name>
<dbReference type="Proteomes" id="UP000515158">
    <property type="component" value="Unplaced"/>
</dbReference>
<dbReference type="Pfam" id="PF15114">
    <property type="entry name" value="UPF0640"/>
    <property type="match status" value="1"/>
</dbReference>
<organism evidence="3">
    <name type="scientific">Thrips palmi</name>
    <name type="common">Melon thrips</name>
    <dbReference type="NCBI Taxonomy" id="161013"/>
    <lineage>
        <taxon>Eukaryota</taxon>
        <taxon>Metazoa</taxon>
        <taxon>Ecdysozoa</taxon>
        <taxon>Arthropoda</taxon>
        <taxon>Hexapoda</taxon>
        <taxon>Insecta</taxon>
        <taxon>Pterygota</taxon>
        <taxon>Neoptera</taxon>
        <taxon>Paraneoptera</taxon>
        <taxon>Thysanoptera</taxon>
        <taxon>Terebrantia</taxon>
        <taxon>Thripoidea</taxon>
        <taxon>Thripidae</taxon>
        <taxon>Thrips</taxon>
    </lineage>
</organism>
<reference evidence="3" key="1">
    <citation type="submission" date="2025-08" db="UniProtKB">
        <authorList>
            <consortium name="RefSeq"/>
        </authorList>
    </citation>
    <scope>IDENTIFICATION</scope>
    <source>
        <tissue evidence="3">Total insect</tissue>
    </source>
</reference>
<dbReference type="FunCoup" id="A0A6P9A603">
    <property type="interactions" value="115"/>
</dbReference>
<accession>A0A6P9A603</accession>
<evidence type="ECO:0000313" key="3">
    <source>
        <dbReference type="RefSeq" id="XP_034251946.1"/>
    </source>
</evidence>
<dbReference type="CTD" id="50395"/>
<dbReference type="KEGG" id="tpal:117651745"/>
<gene>
    <name evidence="3" type="primary">LOC117651745</name>
</gene>
<keyword evidence="2" id="KW-1185">Reference proteome</keyword>
<dbReference type="OrthoDB" id="5913955at2759"/>
<evidence type="ECO:0000313" key="2">
    <source>
        <dbReference type="Proteomes" id="UP000515158"/>
    </source>
</evidence>
<dbReference type="RefSeq" id="XP_034251946.1">
    <property type="nucleotide sequence ID" value="XM_034396055.1"/>
</dbReference>
<keyword evidence="1" id="KW-1133">Transmembrane helix</keyword>
<dbReference type="InterPro" id="IPR028183">
    <property type="entry name" value="UQCC5"/>
</dbReference>
<feature type="transmembrane region" description="Helical" evidence="1">
    <location>
        <begin position="21"/>
        <end position="43"/>
    </location>
</feature>
<dbReference type="GeneID" id="117651745"/>
<sequence length="80" mass="9566">MSRFRSERIARFLQTSGPFKKFGEFALLPIFFVSGAALEYVMINWHVGEVNFYRTFKRRQAQERAKQIVDDYLKQRNNSQ</sequence>
<dbReference type="PANTHER" id="PTHR35250:SF1">
    <property type="entry name" value="UBIQUINOL-CYTOCHROME-C REDUCTASE COMPLEX ASSEMBLY FACTOR 5"/>
    <property type="match status" value="1"/>
</dbReference>
<proteinExistence type="predicted"/>
<dbReference type="InParanoid" id="A0A6P9A603"/>